<evidence type="ECO:0000313" key="7">
    <source>
        <dbReference type="EMBL" id="RDW70144.1"/>
    </source>
</evidence>
<dbReference type="GO" id="GO:0034080">
    <property type="term" value="P:CENP-A containing chromatin assembly"/>
    <property type="evidence" value="ECO:0007669"/>
    <property type="project" value="TreeGrafter"/>
</dbReference>
<dbReference type="Proteomes" id="UP000256328">
    <property type="component" value="Unassembled WGS sequence"/>
</dbReference>
<evidence type="ECO:0000256" key="5">
    <source>
        <dbReference type="ARBA" id="ARBA00023242"/>
    </source>
</evidence>
<reference evidence="7 8" key="1">
    <citation type="journal article" date="2018" name="IMA Fungus">
        <title>IMA Genome-F 9: Draft genome sequence of Annulohypoxylon stygium, Aspergillus mulundensis, Berkeleyomyces basicola (syn. Thielaviopsis basicola), Ceratocystis smalleyi, two Cercospora beticola strains, Coleophoma cylindrospora, Fusarium fracticaudum, Phialophora cf. hyalina, and Morchella septimelata.</title>
        <authorList>
            <person name="Wingfield B.D."/>
            <person name="Bills G.F."/>
            <person name="Dong Y."/>
            <person name="Huang W."/>
            <person name="Nel W.J."/>
            <person name="Swalarsk-Parry B.S."/>
            <person name="Vaghefi N."/>
            <person name="Wilken P.M."/>
            <person name="An Z."/>
            <person name="de Beer Z.W."/>
            <person name="De Vos L."/>
            <person name="Chen L."/>
            <person name="Duong T.A."/>
            <person name="Gao Y."/>
            <person name="Hammerbacher A."/>
            <person name="Kikkert J.R."/>
            <person name="Li Y."/>
            <person name="Li H."/>
            <person name="Li K."/>
            <person name="Li Q."/>
            <person name="Liu X."/>
            <person name="Ma X."/>
            <person name="Naidoo K."/>
            <person name="Pethybridge S.J."/>
            <person name="Sun J."/>
            <person name="Steenkamp E.T."/>
            <person name="van der Nest M.A."/>
            <person name="van Wyk S."/>
            <person name="Wingfield M.J."/>
            <person name="Xiong C."/>
            <person name="Yue Q."/>
            <person name="Zhang X."/>
        </authorList>
    </citation>
    <scope>NUCLEOTIDE SEQUENCE [LARGE SCALE GENOMIC DNA]</scope>
    <source>
        <strain evidence="7 8">BP5796</strain>
    </source>
</reference>
<organism evidence="7 8">
    <name type="scientific">Coleophoma crateriformis</name>
    <dbReference type="NCBI Taxonomy" id="565419"/>
    <lineage>
        <taxon>Eukaryota</taxon>
        <taxon>Fungi</taxon>
        <taxon>Dikarya</taxon>
        <taxon>Ascomycota</taxon>
        <taxon>Pezizomycotina</taxon>
        <taxon>Leotiomycetes</taxon>
        <taxon>Helotiales</taxon>
        <taxon>Dermateaceae</taxon>
        <taxon>Coleophoma</taxon>
    </lineage>
</organism>
<name>A0A3D8R8H5_9HELO</name>
<evidence type="ECO:0000256" key="4">
    <source>
        <dbReference type="ARBA" id="ARBA00022454"/>
    </source>
</evidence>
<keyword evidence="5" id="KW-0539">Nucleus</keyword>
<dbReference type="GO" id="GO:0005634">
    <property type="term" value="C:nucleus"/>
    <property type="evidence" value="ECO:0007669"/>
    <property type="project" value="UniProtKB-SubCell"/>
</dbReference>
<gene>
    <name evidence="7" type="ORF">BP5796_08541</name>
</gene>
<comment type="subcellular location">
    <subcellularLocation>
        <location evidence="2">Chromosome</location>
        <location evidence="2">Centromere</location>
    </subcellularLocation>
    <subcellularLocation>
        <location evidence="1">Nucleus</location>
    </subcellularLocation>
</comment>
<dbReference type="PANTHER" id="PTHR48208:SF2">
    <property type="entry name" value="CENTROMERE PROTEIN I"/>
    <property type="match status" value="1"/>
</dbReference>
<proteinExistence type="inferred from homology"/>
<protein>
    <recommendedName>
        <fullName evidence="9">Mis6-domain-containing protein</fullName>
    </recommendedName>
</protein>
<evidence type="ECO:0000256" key="6">
    <source>
        <dbReference type="ARBA" id="ARBA00023328"/>
    </source>
</evidence>
<accession>A0A3D8R8H5</accession>
<evidence type="ECO:0000256" key="2">
    <source>
        <dbReference type="ARBA" id="ARBA00004584"/>
    </source>
</evidence>
<dbReference type="GO" id="GO:0000070">
    <property type="term" value="P:mitotic sister chromatid segregation"/>
    <property type="evidence" value="ECO:0007669"/>
    <property type="project" value="TreeGrafter"/>
</dbReference>
<dbReference type="EMBL" id="PDLN01000012">
    <property type="protein sequence ID" value="RDW70144.1"/>
    <property type="molecule type" value="Genomic_DNA"/>
</dbReference>
<keyword evidence="8" id="KW-1185">Reference proteome</keyword>
<evidence type="ECO:0000313" key="8">
    <source>
        <dbReference type="Proteomes" id="UP000256328"/>
    </source>
</evidence>
<dbReference type="GO" id="GO:0000939">
    <property type="term" value="C:inner kinetochore"/>
    <property type="evidence" value="ECO:0007669"/>
    <property type="project" value="TreeGrafter"/>
</dbReference>
<comment type="similarity">
    <text evidence="3">Belongs to the CENP-I/CTF3 family.</text>
</comment>
<dbReference type="InterPro" id="IPR012485">
    <property type="entry name" value="CENP-I"/>
</dbReference>
<dbReference type="OrthoDB" id="6347512at2759"/>
<dbReference type="AlphaFoldDB" id="A0A3D8R8H5"/>
<dbReference type="CDD" id="cd22647">
    <property type="entry name" value="CTF3_NTD_HEAT"/>
    <property type="match status" value="1"/>
</dbReference>
<keyword evidence="4" id="KW-0158">Chromosome</keyword>
<sequence length="700" mass="78629">MEPLHSDQAMWHQIEDLENASKIPAKQRAVKISGAVEKLVSDVYETGLSNPSLEKLIDIITLPNELDQASLGALVKNMYPADKVTDSIIIKVVTSFGHGRKKPSFVIQALLLKWLIMVYEVLEHPGVLSQLYGVLFNLLDTMAIRAPLCHLLSLITRRKHVRTFRIQMLMELTRHAGNEPPLVGLVRVYKDFYPDVIVGDTTQGRASVFRHPNPEWRERLLEVQHLWSLNAQENLGEKDEHFTIGGGSDAKFRQGKSSLVPTVHTSRAQETSTTLEEIEDASVFIHKLEKIEMPNQLVAVIDDPLLQKLLQIRSSAYTIQRIDNWLLAFFEDQLQSAEFSDKSVLGMLSAVRSYTQYTKILPSACIQYLRAMFPTWDGSTGRDIILDLLTYMPMSSFDNLYQSTFEALEEAVLADTTGKVALLQFYTGLLRQWTTSLLTTPEPTASDGVIVKELLQHTNKLALTLLQTAPNVSSYSKILDFYEQVAVVISHPKLAQLRCITLPPDQVIYFLQFTNSINAISRLCQVLAFYKKAFAAAMAPQTKGILHAYHKDYVNRFNGFLMDICNCVWRNRAFSTEDVNALGCLLPPASAAALTRYTAGLNQRLPFGSLFSLSFSPVLCLFSISYLREEEDAQDDNIAVRHAGPATQTSLKQLGNDGGLTISWADYRLGVLRYLEKRGLDGIGELMYNTMKPLMKNDKA</sequence>
<dbReference type="Pfam" id="PF07778">
    <property type="entry name" value="CENP-I"/>
    <property type="match status" value="1"/>
</dbReference>
<evidence type="ECO:0008006" key="9">
    <source>
        <dbReference type="Google" id="ProtNLM"/>
    </source>
</evidence>
<comment type="caution">
    <text evidence="7">The sequence shown here is derived from an EMBL/GenBank/DDBJ whole genome shotgun (WGS) entry which is preliminary data.</text>
</comment>
<evidence type="ECO:0000256" key="3">
    <source>
        <dbReference type="ARBA" id="ARBA00005470"/>
    </source>
</evidence>
<keyword evidence="6" id="KW-0137">Centromere</keyword>
<dbReference type="PANTHER" id="PTHR48208">
    <property type="entry name" value="CENTROMERE PROTEIN I"/>
    <property type="match status" value="1"/>
</dbReference>
<evidence type="ECO:0000256" key="1">
    <source>
        <dbReference type="ARBA" id="ARBA00004123"/>
    </source>
</evidence>